<feature type="transmembrane region" description="Helical" evidence="1">
    <location>
        <begin position="315"/>
        <end position="336"/>
    </location>
</feature>
<feature type="transmembrane region" description="Helical" evidence="1">
    <location>
        <begin position="785"/>
        <end position="806"/>
    </location>
</feature>
<feature type="transmembrane region" description="Helical" evidence="1">
    <location>
        <begin position="182"/>
        <end position="211"/>
    </location>
</feature>
<keyword evidence="1" id="KW-1133">Transmembrane helix</keyword>
<evidence type="ECO:0000313" key="2">
    <source>
        <dbReference type="EMBL" id="EAX86671.1"/>
    </source>
</evidence>
<feature type="transmembrane region" description="Helical" evidence="1">
    <location>
        <begin position="149"/>
        <end position="170"/>
    </location>
</feature>
<feature type="transmembrane region" description="Helical" evidence="1">
    <location>
        <begin position="899"/>
        <end position="920"/>
    </location>
</feature>
<dbReference type="InParanoid" id="A2G842"/>
<gene>
    <name evidence="2" type="ORF">TVAG_527150</name>
</gene>
<accession>A2G842</accession>
<organism evidence="2 3">
    <name type="scientific">Trichomonas vaginalis (strain ATCC PRA-98 / G3)</name>
    <dbReference type="NCBI Taxonomy" id="412133"/>
    <lineage>
        <taxon>Eukaryota</taxon>
        <taxon>Metamonada</taxon>
        <taxon>Parabasalia</taxon>
        <taxon>Trichomonadida</taxon>
        <taxon>Trichomonadidae</taxon>
        <taxon>Trichomonas</taxon>
    </lineage>
</organism>
<keyword evidence="3" id="KW-1185">Reference proteome</keyword>
<dbReference type="VEuPathDB" id="TrichDB:TVAG_527150"/>
<dbReference type="RefSeq" id="XP_001299601.1">
    <property type="nucleotide sequence ID" value="XM_001299600.1"/>
</dbReference>
<protein>
    <recommendedName>
        <fullName evidence="4">PAS domain-containing protein</fullName>
    </recommendedName>
</protein>
<dbReference type="VEuPathDB" id="TrichDB:TVAGG3_0805970"/>
<feature type="transmembrane region" description="Helical" evidence="1">
    <location>
        <begin position="288"/>
        <end position="309"/>
    </location>
</feature>
<evidence type="ECO:0000256" key="1">
    <source>
        <dbReference type="SAM" id="Phobius"/>
    </source>
</evidence>
<keyword evidence="1" id="KW-0472">Membrane</keyword>
<proteinExistence type="predicted"/>
<name>A2G842_TRIV3</name>
<sequence>MINPLERFDAFSSNRLNKRDVGSGYQLSSSYTIGPKTHALFTFFHLINRSVTSAPWLFYLHVFFIAIQLYAATFAPYNTGVWNGKYPKLDTFFKICTIIIRYIPKGSSDTAEYVVFAIAAVLTVMNFSLFISIILTLKVQESANMKLKIFFFYNFFFYPIFQSCFISITTKNLYAIIVNPSIGAFFLSAAALIVLLLLFFMSGLTAIATASSPAPNVANPISVWAPNSWDSVVFYFMVTLVFVCVEYESALKGTALAVVLIVRCIGSSILGSYHVARIYYINYFAYQFITSCYMTFNIYIIILIISVFHPGIVPYWAVIVVFVFLVFALFFIFKLYTHIRIKKFMKNLKNAQKLDPTDTKSSKRTDDEDEPLLDQFSDLKLGNSMQALFAVRAACILGLDCFADGSIVKYVLHNYPDLQFEMLYMNFLIPDNLNFLKQLIDSFLSRNTPKFLEAAILFQLVTSIQESSNELSSEISHEISKNSLAGFKCEQILSKFWAGCYKGDISQMSRSTFMLHQNIYELSENWRQLVIRYPYSTPTLKEYIKFLNGIGRQHRLAETLIKVHPKLSDNASSNINQTQQDNEINMTLLHMSIEDAVDRRPLSSLYHAKIRLYLAVILAIIFIIAAIVLAFIFIYISSGMSSYLYYSDTTLSLIFHSPNLFEKIKNNESDSREIFFNHAKTLDTSMTMLLTNTPFKVLKSNSELDTNLTVQVINYKQSEKVGIVKFLRLYSYFARSIPFVETNDTLVTLMKNNTFGIGYAVFLASDAELVSIQSIINSLRKYINIFYGVTWGIMILFMVSLIYLGLQNVRNELKYIFNLYLTIPRSLITEFMDGNGSKKENAHRVFSSNILQTNTFDDVDDAQQNQEQNDYKAVDNLKLLVHDQTSSSTVIPKHFSLKVWLILGCITLLLMISATVEVFLFTQFVSEMMLCFRTLQMTSQRTTGCSIALQGLLSNFTTFSRDYCVARLQLSKDFNNKLLFAVDENISKKMLTSSDYYSIVHDHPCEDDANMSCWPFNHLFDYYMILASKAFNSTISDSEMNTLVNLYNDYLYPKSVDLHEIGYEYIVNQFKREQIIILLIFFIIIIVVIFTGFVFLRPIIKQLDSTIEAVKLPLKFIPPIKVPDLPKIMLYLQGEADWQYENFLNLTETDNSRFGNYLNILEYPHAIFEEDKTLLFANPPFYSLIGAPREACIGLSMESIFSRVINFKNDDKHPFHDILRFADGAAQQTCTSITTSFERQGRKMKNVEIHLTKIESEENKHVFIMSFDDLSYHDHLEEITRYERQIAENLKHMALPAQLFNALNVDGILKARSYENTAMSSFSIGYASIKDEYDGELADGCSLFMKSVKEVSGVFPNIVKIVQEPPHFIFFLIPEENEQLDVIAIQMVHFMNAVINSFNSSTQKFKISGIMLVGQIMIIPMKTKLPVMECFGSGYRVLIQTRMKIKNSGKFYVTKDTASLLTEQKTVTFSEECDSDLYVVNSRHMDD</sequence>
<feature type="transmembrane region" description="Helical" evidence="1">
    <location>
        <begin position="256"/>
        <end position="276"/>
    </location>
</feature>
<keyword evidence="1" id="KW-0812">Transmembrane</keyword>
<feature type="transmembrane region" description="Helical" evidence="1">
    <location>
        <begin position="1075"/>
        <end position="1096"/>
    </location>
</feature>
<feature type="transmembrane region" description="Helical" evidence="1">
    <location>
        <begin position="113"/>
        <end position="137"/>
    </location>
</feature>
<feature type="transmembrane region" description="Helical" evidence="1">
    <location>
        <begin position="612"/>
        <end position="637"/>
    </location>
</feature>
<feature type="transmembrane region" description="Helical" evidence="1">
    <location>
        <begin position="56"/>
        <end position="77"/>
    </location>
</feature>
<dbReference type="Proteomes" id="UP000001542">
    <property type="component" value="Unassembled WGS sequence"/>
</dbReference>
<dbReference type="EMBL" id="DS114595">
    <property type="protein sequence ID" value="EAX86671.1"/>
    <property type="molecule type" value="Genomic_DNA"/>
</dbReference>
<reference evidence="2" key="2">
    <citation type="journal article" date="2007" name="Science">
        <title>Draft genome sequence of the sexually transmitted pathogen Trichomonas vaginalis.</title>
        <authorList>
            <person name="Carlton J.M."/>
            <person name="Hirt R.P."/>
            <person name="Silva J.C."/>
            <person name="Delcher A.L."/>
            <person name="Schatz M."/>
            <person name="Zhao Q."/>
            <person name="Wortman J.R."/>
            <person name="Bidwell S.L."/>
            <person name="Alsmark U.C.M."/>
            <person name="Besteiro S."/>
            <person name="Sicheritz-Ponten T."/>
            <person name="Noel C.J."/>
            <person name="Dacks J.B."/>
            <person name="Foster P.G."/>
            <person name="Simillion C."/>
            <person name="Van de Peer Y."/>
            <person name="Miranda-Saavedra D."/>
            <person name="Barton G.J."/>
            <person name="Westrop G.D."/>
            <person name="Mueller S."/>
            <person name="Dessi D."/>
            <person name="Fiori P.L."/>
            <person name="Ren Q."/>
            <person name="Paulsen I."/>
            <person name="Zhang H."/>
            <person name="Bastida-Corcuera F.D."/>
            <person name="Simoes-Barbosa A."/>
            <person name="Brown M.T."/>
            <person name="Hayes R.D."/>
            <person name="Mukherjee M."/>
            <person name="Okumura C.Y."/>
            <person name="Schneider R."/>
            <person name="Smith A.J."/>
            <person name="Vanacova S."/>
            <person name="Villalvazo M."/>
            <person name="Haas B.J."/>
            <person name="Pertea M."/>
            <person name="Feldblyum T.V."/>
            <person name="Utterback T.R."/>
            <person name="Shu C.L."/>
            <person name="Osoegawa K."/>
            <person name="de Jong P.J."/>
            <person name="Hrdy I."/>
            <person name="Horvathova L."/>
            <person name="Zubacova Z."/>
            <person name="Dolezal P."/>
            <person name="Malik S.B."/>
            <person name="Logsdon J.M. Jr."/>
            <person name="Henze K."/>
            <person name="Gupta A."/>
            <person name="Wang C.C."/>
            <person name="Dunne R.L."/>
            <person name="Upcroft J.A."/>
            <person name="Upcroft P."/>
            <person name="White O."/>
            <person name="Salzberg S.L."/>
            <person name="Tang P."/>
            <person name="Chiu C.-H."/>
            <person name="Lee Y.-S."/>
            <person name="Embley T.M."/>
            <person name="Coombs G.H."/>
            <person name="Mottram J.C."/>
            <person name="Tachezy J."/>
            <person name="Fraser-Liggett C.M."/>
            <person name="Johnson P.J."/>
        </authorList>
    </citation>
    <scope>NUCLEOTIDE SEQUENCE [LARGE SCALE GENOMIC DNA]</scope>
    <source>
        <strain evidence="2">G3</strain>
    </source>
</reference>
<evidence type="ECO:0000313" key="3">
    <source>
        <dbReference type="Proteomes" id="UP000001542"/>
    </source>
</evidence>
<dbReference type="KEGG" id="tva:4744324"/>
<evidence type="ECO:0008006" key="4">
    <source>
        <dbReference type="Google" id="ProtNLM"/>
    </source>
</evidence>
<dbReference type="OrthoDB" id="10577489at2759"/>
<reference evidence="2" key="1">
    <citation type="submission" date="2006-10" db="EMBL/GenBank/DDBJ databases">
        <authorList>
            <person name="Amadeo P."/>
            <person name="Zhao Q."/>
            <person name="Wortman J."/>
            <person name="Fraser-Liggett C."/>
            <person name="Carlton J."/>
        </authorList>
    </citation>
    <scope>NUCLEOTIDE SEQUENCE</scope>
    <source>
        <strain evidence="2">G3</strain>
    </source>
</reference>